<protein>
    <submittedName>
        <fullName evidence="2">Uncharacterized protein</fullName>
    </submittedName>
</protein>
<gene>
    <name evidence="2" type="ORF">NCTC12123_05116</name>
</gene>
<feature type="transmembrane region" description="Helical" evidence="1">
    <location>
        <begin position="56"/>
        <end position="80"/>
    </location>
</feature>
<evidence type="ECO:0000313" key="2">
    <source>
        <dbReference type="EMBL" id="STD25584.1"/>
    </source>
</evidence>
<name>A0A376FJQ6_ENTAS</name>
<accession>A0A376FJQ6</accession>
<dbReference type="PROSITE" id="PS51257">
    <property type="entry name" value="PROKAR_LIPOPROTEIN"/>
    <property type="match status" value="1"/>
</dbReference>
<keyword evidence="1" id="KW-1133">Transmembrane helix</keyword>
<dbReference type="AlphaFoldDB" id="A0A376FJQ6"/>
<proteinExistence type="predicted"/>
<keyword evidence="1" id="KW-0812">Transmembrane</keyword>
<evidence type="ECO:0000313" key="3">
    <source>
        <dbReference type="Proteomes" id="UP000255163"/>
    </source>
</evidence>
<dbReference type="EMBL" id="UFYI01000007">
    <property type="protein sequence ID" value="STD25584.1"/>
    <property type="molecule type" value="Genomic_DNA"/>
</dbReference>
<feature type="transmembrane region" description="Helical" evidence="1">
    <location>
        <begin position="12"/>
        <end position="36"/>
    </location>
</feature>
<sequence length="81" mass="9105">MNIQFHKRLTRKFIIAILTSSSFVTACTFSVIWFYLANIDRLDILYDALSVSSAVGIIFGFTLVSLLGFSLVIFIHLSLLT</sequence>
<evidence type="ECO:0000256" key="1">
    <source>
        <dbReference type="SAM" id="Phobius"/>
    </source>
</evidence>
<organism evidence="2 3">
    <name type="scientific">Enterobacter asburiae</name>
    <dbReference type="NCBI Taxonomy" id="61645"/>
    <lineage>
        <taxon>Bacteria</taxon>
        <taxon>Pseudomonadati</taxon>
        <taxon>Pseudomonadota</taxon>
        <taxon>Gammaproteobacteria</taxon>
        <taxon>Enterobacterales</taxon>
        <taxon>Enterobacteriaceae</taxon>
        <taxon>Enterobacter</taxon>
        <taxon>Enterobacter cloacae complex</taxon>
    </lineage>
</organism>
<keyword evidence="1" id="KW-0472">Membrane</keyword>
<dbReference type="Proteomes" id="UP000255163">
    <property type="component" value="Unassembled WGS sequence"/>
</dbReference>
<reference evidence="2 3" key="1">
    <citation type="submission" date="2018-06" db="EMBL/GenBank/DDBJ databases">
        <authorList>
            <consortium name="Pathogen Informatics"/>
            <person name="Doyle S."/>
        </authorList>
    </citation>
    <scope>NUCLEOTIDE SEQUENCE [LARGE SCALE GENOMIC DNA]</scope>
    <source>
        <strain evidence="2 3">NCTC12123</strain>
    </source>
</reference>